<reference evidence="3" key="1">
    <citation type="submission" date="2015-11" db="EMBL/GenBank/DDBJ databases">
        <authorList>
            <person name="Varghese N."/>
        </authorList>
    </citation>
    <scope>NUCLEOTIDE SEQUENCE [LARGE SCALE GENOMIC DNA]</scope>
    <source>
        <strain evidence="3">DSM 45899</strain>
    </source>
</reference>
<name>A0A0S4R0B7_9ACTN</name>
<gene>
    <name evidence="2" type="ORF">Ga0074812_1688</name>
</gene>
<dbReference type="Proteomes" id="UP000198802">
    <property type="component" value="Unassembled WGS sequence"/>
</dbReference>
<dbReference type="RefSeq" id="WP_091287421.1">
    <property type="nucleotide sequence ID" value="NZ_FAOZ01000068.1"/>
</dbReference>
<evidence type="ECO:0000313" key="3">
    <source>
        <dbReference type="Proteomes" id="UP000198802"/>
    </source>
</evidence>
<feature type="region of interest" description="Disordered" evidence="1">
    <location>
        <begin position="1"/>
        <end position="25"/>
    </location>
</feature>
<sequence>MDSRTGDICGEPVPTADAPAGTKTPATLDLKNLDRLVGEYVHIDRPRTSLEAKAYGPGMAGGSGLVIGIHPQEIARQSYGGETESLVGRRVDFDYGMSVFVTADATVTVDHAAAIAQFLATAMRQGANAMDVLAQAAGQVQHHAVLPADAAVPDLRAMVRDLDAAVEFQIGDSDTPWIEGQPPPSVEVRPVGGGAWTIGRGRILYRRTGAWQRDPELEQDFEWPRDEALAVARTLVAGEARR</sequence>
<dbReference type="EMBL" id="FAOZ01000068">
    <property type="protein sequence ID" value="CUU61255.1"/>
    <property type="molecule type" value="Genomic_DNA"/>
</dbReference>
<evidence type="ECO:0000256" key="1">
    <source>
        <dbReference type="SAM" id="MobiDB-lite"/>
    </source>
</evidence>
<protein>
    <submittedName>
        <fullName evidence="2">Uncharacterized protein</fullName>
    </submittedName>
</protein>
<organism evidence="2 3">
    <name type="scientific">Parafrankia irregularis</name>
    <dbReference type="NCBI Taxonomy" id="795642"/>
    <lineage>
        <taxon>Bacteria</taxon>
        <taxon>Bacillati</taxon>
        <taxon>Actinomycetota</taxon>
        <taxon>Actinomycetes</taxon>
        <taxon>Frankiales</taxon>
        <taxon>Frankiaceae</taxon>
        <taxon>Parafrankia</taxon>
    </lineage>
</organism>
<keyword evidence="3" id="KW-1185">Reference proteome</keyword>
<accession>A0A0S4R0B7</accession>
<evidence type="ECO:0000313" key="2">
    <source>
        <dbReference type="EMBL" id="CUU61255.1"/>
    </source>
</evidence>
<dbReference type="AlphaFoldDB" id="A0A0S4R0B7"/>
<proteinExistence type="predicted"/>